<dbReference type="STRING" id="869210.Marky_1260"/>
<dbReference type="OrthoDB" id="142218at2"/>
<dbReference type="AlphaFoldDB" id="F2NK29"/>
<dbReference type="PANTHER" id="PTHR33744:SF1">
    <property type="entry name" value="DNA-BINDING TRANSCRIPTIONAL ACTIVATOR ADER"/>
    <property type="match status" value="1"/>
</dbReference>
<dbReference type="Gene3D" id="1.10.10.2840">
    <property type="entry name" value="PucR C-terminal helix-turn-helix domain"/>
    <property type="match status" value="1"/>
</dbReference>
<sequence length="461" mass="50251">MHFGTLAQALGLELLLDTPTPVAWVDAGVEARPELPRGTVWLARRVPDGLVAHLARVGAAGLWCGQEASEAVLAACRSHGLGLALLPPWLSPETVLAEARERVAEAEGPSALALAGMLEVLLARMERERAVIETLYRWLGLPIALVSSWGQVLAWAGEVPRAHPRIPGGGPDYLALPAGEGLLVAYGHRAELERARSVLELAARLLKVRALEERVARAEEEGLRGTLLDDLLVGEADPERALAFGFDPLVPYVLALVEPPPIPGRHRLAEARRREALLHLRREAVAYLERLGVAYLVTGRGGRAVILWQTHATEREVQALISALGEAVRVGYSAPRFDLAEVPQAYREALIALKTARPGQYADFTRLDPVAWVLLQQSPEDLRALAERFLPLEGKLLRTLEVYLAHEGDLTRAAAELHVHPNTLRYRLGRIEAVLGGSLRAPEVLAQVYLALRARGLLEEG</sequence>
<accession>F2NK29</accession>
<dbReference type="Pfam" id="PF17853">
    <property type="entry name" value="GGDEF_2"/>
    <property type="match status" value="1"/>
</dbReference>
<dbReference type="HOGENOM" id="CLU_047539_0_0_0"/>
<comment type="similarity">
    <text evidence="1">Belongs to the CdaR family.</text>
</comment>
<dbReference type="Proteomes" id="UP000007030">
    <property type="component" value="Chromosome"/>
</dbReference>
<dbReference type="RefSeq" id="WP_013704047.1">
    <property type="nucleotide sequence ID" value="NC_015387.1"/>
</dbReference>
<dbReference type="KEGG" id="mhd:Marky_1260"/>
<proteinExistence type="inferred from homology"/>
<dbReference type="Pfam" id="PF13556">
    <property type="entry name" value="HTH_30"/>
    <property type="match status" value="1"/>
</dbReference>
<dbReference type="eggNOG" id="COG2508">
    <property type="taxonomic scope" value="Bacteria"/>
</dbReference>
<keyword evidence="5" id="KW-1185">Reference proteome</keyword>
<dbReference type="InterPro" id="IPR041522">
    <property type="entry name" value="CdaR_GGDEF"/>
</dbReference>
<dbReference type="InterPro" id="IPR025736">
    <property type="entry name" value="PucR_C-HTH_dom"/>
</dbReference>
<evidence type="ECO:0000313" key="4">
    <source>
        <dbReference type="EMBL" id="AEB12000.1"/>
    </source>
</evidence>
<feature type="domain" description="CdaR GGDEF-like" evidence="3">
    <location>
        <begin position="239"/>
        <end position="354"/>
    </location>
</feature>
<dbReference type="EMBL" id="CP002630">
    <property type="protein sequence ID" value="AEB12000.1"/>
    <property type="molecule type" value="Genomic_DNA"/>
</dbReference>
<name>F2NK29_MARHT</name>
<gene>
    <name evidence="4" type="ordered locus">Marky_1260</name>
</gene>
<dbReference type="InterPro" id="IPR042070">
    <property type="entry name" value="PucR_C-HTH_sf"/>
</dbReference>
<evidence type="ECO:0000259" key="3">
    <source>
        <dbReference type="Pfam" id="PF17853"/>
    </source>
</evidence>
<evidence type="ECO:0000256" key="1">
    <source>
        <dbReference type="ARBA" id="ARBA00006754"/>
    </source>
</evidence>
<evidence type="ECO:0000259" key="2">
    <source>
        <dbReference type="Pfam" id="PF13556"/>
    </source>
</evidence>
<reference evidence="4 5" key="1">
    <citation type="journal article" date="2012" name="Stand. Genomic Sci.">
        <title>Complete genome sequence of the aerobic, heterotroph Marinithermus hydrothermalis type strain (T1(T)) from a deep-sea hydrothermal vent chimney.</title>
        <authorList>
            <person name="Copeland A."/>
            <person name="Gu W."/>
            <person name="Yasawong M."/>
            <person name="Lapidus A."/>
            <person name="Lucas S."/>
            <person name="Deshpande S."/>
            <person name="Pagani I."/>
            <person name="Tapia R."/>
            <person name="Cheng J.F."/>
            <person name="Goodwin L.A."/>
            <person name="Pitluck S."/>
            <person name="Liolios K."/>
            <person name="Ivanova N."/>
            <person name="Mavromatis K."/>
            <person name="Mikhailova N."/>
            <person name="Pati A."/>
            <person name="Chen A."/>
            <person name="Palaniappan K."/>
            <person name="Land M."/>
            <person name="Pan C."/>
            <person name="Brambilla E.M."/>
            <person name="Rohde M."/>
            <person name="Tindall B.J."/>
            <person name="Sikorski J."/>
            <person name="Goker M."/>
            <person name="Detter J.C."/>
            <person name="Bristow J."/>
            <person name="Eisen J.A."/>
            <person name="Markowitz V."/>
            <person name="Hugenholtz P."/>
            <person name="Kyrpides N.C."/>
            <person name="Klenk H.P."/>
            <person name="Woyke T."/>
        </authorList>
    </citation>
    <scope>NUCLEOTIDE SEQUENCE [LARGE SCALE GENOMIC DNA]</scope>
    <source>
        <strain evidence="5">DSM 14884 / JCM 11576 / T1</strain>
    </source>
</reference>
<organism evidence="4 5">
    <name type="scientific">Marinithermus hydrothermalis (strain DSM 14884 / JCM 11576 / T1)</name>
    <dbReference type="NCBI Taxonomy" id="869210"/>
    <lineage>
        <taxon>Bacteria</taxon>
        <taxon>Thermotogati</taxon>
        <taxon>Deinococcota</taxon>
        <taxon>Deinococci</taxon>
        <taxon>Thermales</taxon>
        <taxon>Thermaceae</taxon>
        <taxon>Marinithermus</taxon>
    </lineage>
</organism>
<dbReference type="InterPro" id="IPR051448">
    <property type="entry name" value="CdaR-like_regulators"/>
</dbReference>
<evidence type="ECO:0000313" key="5">
    <source>
        <dbReference type="Proteomes" id="UP000007030"/>
    </source>
</evidence>
<dbReference type="PANTHER" id="PTHR33744">
    <property type="entry name" value="CARBOHYDRATE DIACID REGULATOR"/>
    <property type="match status" value="1"/>
</dbReference>
<feature type="domain" description="PucR C-terminal helix-turn-helix" evidence="2">
    <location>
        <begin position="396"/>
        <end position="454"/>
    </location>
</feature>
<protein>
    <submittedName>
        <fullName evidence="4">Transcriptional regulator, PucR family</fullName>
    </submittedName>
</protein>